<reference evidence="2 3" key="2">
    <citation type="journal article" date="2017" name="Nature">
        <title>The Apostasia genome and the evolution of orchids.</title>
        <authorList>
            <person name="Zhang G.Q."/>
            <person name="Liu K.W."/>
            <person name="Li Z."/>
            <person name="Lohaus R."/>
            <person name="Hsiao Y.Y."/>
            <person name="Niu S.C."/>
            <person name="Wang J.Y."/>
            <person name="Lin Y.C."/>
            <person name="Xu Q."/>
            <person name="Chen L.J."/>
            <person name="Yoshida K."/>
            <person name="Fujiwara S."/>
            <person name="Wang Z.W."/>
            <person name="Zhang Y.Q."/>
            <person name="Mitsuda N."/>
            <person name="Wang M."/>
            <person name="Liu G.H."/>
            <person name="Pecoraro L."/>
            <person name="Huang H.X."/>
            <person name="Xiao X.J."/>
            <person name="Lin M."/>
            <person name="Wu X.Y."/>
            <person name="Wu W.L."/>
            <person name="Chen Y.Y."/>
            <person name="Chang S.B."/>
            <person name="Sakamoto S."/>
            <person name="Ohme-Takagi M."/>
            <person name="Yagi M."/>
            <person name="Zeng S.J."/>
            <person name="Shen C.Y."/>
            <person name="Yeh C.M."/>
            <person name="Luo Y.B."/>
            <person name="Tsai W.C."/>
            <person name="Van de Peer Y."/>
            <person name="Liu Z.J."/>
        </authorList>
    </citation>
    <scope>NUCLEOTIDE SEQUENCE [LARGE SCALE GENOMIC DNA]</scope>
    <source>
        <tissue evidence="2">The whole plant</tissue>
    </source>
</reference>
<sequence>MEIKEERGLGPVGGGDSGKGPAASGDVCGARSGRGDGLGREKGLDAMKVGGSGGRGKERDREENHEPDLSRLVGTTRFSLS</sequence>
<reference evidence="2 3" key="1">
    <citation type="journal article" date="2016" name="Sci. Rep.">
        <title>The Dendrobium catenatum Lindl. genome sequence provides insights into polysaccharide synthase, floral development and adaptive evolution.</title>
        <authorList>
            <person name="Zhang G.Q."/>
            <person name="Xu Q."/>
            <person name="Bian C."/>
            <person name="Tsai W.C."/>
            <person name="Yeh C.M."/>
            <person name="Liu K.W."/>
            <person name="Yoshida K."/>
            <person name="Zhang L.S."/>
            <person name="Chang S.B."/>
            <person name="Chen F."/>
            <person name="Shi Y."/>
            <person name="Su Y.Y."/>
            <person name="Zhang Y.Q."/>
            <person name="Chen L.J."/>
            <person name="Yin Y."/>
            <person name="Lin M."/>
            <person name="Huang H."/>
            <person name="Deng H."/>
            <person name="Wang Z.W."/>
            <person name="Zhu S.L."/>
            <person name="Zhao X."/>
            <person name="Deng C."/>
            <person name="Niu S.C."/>
            <person name="Huang J."/>
            <person name="Wang M."/>
            <person name="Liu G.H."/>
            <person name="Yang H.J."/>
            <person name="Xiao X.J."/>
            <person name="Hsiao Y.Y."/>
            <person name="Wu W.L."/>
            <person name="Chen Y.Y."/>
            <person name="Mitsuda N."/>
            <person name="Ohme-Takagi M."/>
            <person name="Luo Y.B."/>
            <person name="Van de Peer Y."/>
            <person name="Liu Z.J."/>
        </authorList>
    </citation>
    <scope>NUCLEOTIDE SEQUENCE [LARGE SCALE GENOMIC DNA]</scope>
    <source>
        <tissue evidence="2">The whole plant</tissue>
    </source>
</reference>
<evidence type="ECO:0000313" key="3">
    <source>
        <dbReference type="Proteomes" id="UP000233837"/>
    </source>
</evidence>
<feature type="compositionally biased region" description="Basic and acidic residues" evidence="1">
    <location>
        <begin position="55"/>
        <end position="69"/>
    </location>
</feature>
<proteinExistence type="predicted"/>
<feature type="compositionally biased region" description="Basic and acidic residues" evidence="1">
    <location>
        <begin position="33"/>
        <end position="45"/>
    </location>
</feature>
<feature type="region of interest" description="Disordered" evidence="1">
    <location>
        <begin position="1"/>
        <end position="81"/>
    </location>
</feature>
<protein>
    <submittedName>
        <fullName evidence="2">Uncharacterized protein</fullName>
    </submittedName>
</protein>
<evidence type="ECO:0000313" key="2">
    <source>
        <dbReference type="EMBL" id="PKU86784.1"/>
    </source>
</evidence>
<organism evidence="2 3">
    <name type="scientific">Dendrobium catenatum</name>
    <dbReference type="NCBI Taxonomy" id="906689"/>
    <lineage>
        <taxon>Eukaryota</taxon>
        <taxon>Viridiplantae</taxon>
        <taxon>Streptophyta</taxon>
        <taxon>Embryophyta</taxon>
        <taxon>Tracheophyta</taxon>
        <taxon>Spermatophyta</taxon>
        <taxon>Magnoliopsida</taxon>
        <taxon>Liliopsida</taxon>
        <taxon>Asparagales</taxon>
        <taxon>Orchidaceae</taxon>
        <taxon>Epidendroideae</taxon>
        <taxon>Malaxideae</taxon>
        <taxon>Dendrobiinae</taxon>
        <taxon>Dendrobium</taxon>
    </lineage>
</organism>
<gene>
    <name evidence="2" type="ORF">MA16_Dca020946</name>
</gene>
<name>A0A2I0XFV8_9ASPA</name>
<evidence type="ECO:0000256" key="1">
    <source>
        <dbReference type="SAM" id="MobiDB-lite"/>
    </source>
</evidence>
<dbReference type="EMBL" id="KZ501924">
    <property type="protein sequence ID" value="PKU86784.1"/>
    <property type="molecule type" value="Genomic_DNA"/>
</dbReference>
<keyword evidence="3" id="KW-1185">Reference proteome</keyword>
<accession>A0A2I0XFV8</accession>
<dbReference type="Proteomes" id="UP000233837">
    <property type="component" value="Unassembled WGS sequence"/>
</dbReference>
<dbReference type="AlphaFoldDB" id="A0A2I0XFV8"/>